<comment type="subcellular location">
    <subcellularLocation>
        <location evidence="1">Membrane</location>
        <topology evidence="1">Single-pass membrane protein</topology>
    </subcellularLocation>
</comment>
<organism evidence="9 10">
    <name type="scientific">Henosepilachna vigintioctopunctata</name>
    <dbReference type="NCBI Taxonomy" id="420089"/>
    <lineage>
        <taxon>Eukaryota</taxon>
        <taxon>Metazoa</taxon>
        <taxon>Ecdysozoa</taxon>
        <taxon>Arthropoda</taxon>
        <taxon>Hexapoda</taxon>
        <taxon>Insecta</taxon>
        <taxon>Pterygota</taxon>
        <taxon>Neoptera</taxon>
        <taxon>Endopterygota</taxon>
        <taxon>Coleoptera</taxon>
        <taxon>Polyphaga</taxon>
        <taxon>Cucujiformia</taxon>
        <taxon>Coccinelloidea</taxon>
        <taxon>Coccinellidae</taxon>
        <taxon>Epilachninae</taxon>
        <taxon>Epilachnini</taxon>
        <taxon>Henosepilachna</taxon>
    </lineage>
</organism>
<evidence type="ECO:0000256" key="7">
    <source>
        <dbReference type="ARBA" id="ARBA00023136"/>
    </source>
</evidence>
<dbReference type="GO" id="GO:0005737">
    <property type="term" value="C:cytoplasm"/>
    <property type="evidence" value="ECO:0007669"/>
    <property type="project" value="TreeGrafter"/>
</dbReference>
<reference evidence="9 10" key="1">
    <citation type="submission" date="2023-03" db="EMBL/GenBank/DDBJ databases">
        <title>Genome insight into feeding habits of ladybird beetles.</title>
        <authorList>
            <person name="Li H.-S."/>
            <person name="Huang Y.-H."/>
            <person name="Pang H."/>
        </authorList>
    </citation>
    <scope>NUCLEOTIDE SEQUENCE [LARGE SCALE GENOMIC DNA]</scope>
    <source>
        <strain evidence="9">SYSU_2023b</strain>
        <tissue evidence="9">Whole body</tissue>
    </source>
</reference>
<dbReference type="EMBL" id="JARQZJ010000121">
    <property type="protein sequence ID" value="KAK9887933.1"/>
    <property type="molecule type" value="Genomic_DNA"/>
</dbReference>
<evidence type="ECO:0000256" key="1">
    <source>
        <dbReference type="ARBA" id="ARBA00004167"/>
    </source>
</evidence>
<evidence type="ECO:0000256" key="5">
    <source>
        <dbReference type="ARBA" id="ARBA00022692"/>
    </source>
</evidence>
<keyword evidence="10" id="KW-1185">Reference proteome</keyword>
<dbReference type="EC" id="2.4.1.-" evidence="8"/>
<dbReference type="Pfam" id="PF01697">
    <property type="entry name" value="Glyco_transf_92"/>
    <property type="match status" value="1"/>
</dbReference>
<dbReference type="InterPro" id="IPR008166">
    <property type="entry name" value="Glyco_transf_92"/>
</dbReference>
<dbReference type="Proteomes" id="UP001431783">
    <property type="component" value="Unassembled WGS sequence"/>
</dbReference>
<dbReference type="PANTHER" id="PTHR21461:SF69">
    <property type="entry name" value="GLYCOSYLTRANSFERASE FAMILY 92 PROTEIN"/>
    <property type="match status" value="1"/>
</dbReference>
<protein>
    <recommendedName>
        <fullName evidence="8">Glycosyltransferase family 92 protein</fullName>
        <ecNumber evidence="8">2.4.1.-</ecNumber>
    </recommendedName>
</protein>
<evidence type="ECO:0000256" key="3">
    <source>
        <dbReference type="ARBA" id="ARBA00022676"/>
    </source>
</evidence>
<proteinExistence type="inferred from homology"/>
<evidence type="ECO:0000313" key="9">
    <source>
        <dbReference type="EMBL" id="KAK9887933.1"/>
    </source>
</evidence>
<evidence type="ECO:0000313" key="10">
    <source>
        <dbReference type="Proteomes" id="UP001431783"/>
    </source>
</evidence>
<keyword evidence="6" id="KW-1133">Transmembrane helix</keyword>
<evidence type="ECO:0000256" key="4">
    <source>
        <dbReference type="ARBA" id="ARBA00022679"/>
    </source>
</evidence>
<keyword evidence="5" id="KW-0812">Transmembrane</keyword>
<sequence>MTKEGTFYNILDVRGIAVSISLHLYNQLEDAGVSTDDIYCQIQSKNHTYHFTKAVITPIWSKGWNQSDSNVYFEPVLVTCRIKNNITPKFISLNTKSCKNPKNYFKIERNRKDKVNFTVCVKPLSFKTDISKELIQWIIMNELLGANKIVLYYHMVKNKTRNLLEWLQASYKTVEVKYFKPVTDNSNYFDEVNDIDVKTIWQKRKYEVTAYNDCFYHNLNSNYVIPLDIDEVIVPKRDNNWKDLFRSLSGTLKGHFASFSVRNTYYFRELDNKTEGEPVFFFKHVSRSKLSDKEESGKSFISSTNSLTVFNHYALHTLRPGISRTYFFSSRRVQLNHYRRNCSIVILPECDKYISSQRFFDPVIFKYKDEFYSRYRNLSEQLELLKVFG</sequence>
<gene>
    <name evidence="9" type="ORF">WA026_000233</name>
</gene>
<keyword evidence="7" id="KW-0472">Membrane</keyword>
<evidence type="ECO:0000256" key="6">
    <source>
        <dbReference type="ARBA" id="ARBA00022989"/>
    </source>
</evidence>
<keyword evidence="4 8" id="KW-0808">Transferase</keyword>
<dbReference type="GO" id="GO:0016020">
    <property type="term" value="C:membrane"/>
    <property type="evidence" value="ECO:0007669"/>
    <property type="project" value="UniProtKB-SubCell"/>
</dbReference>
<evidence type="ECO:0000256" key="2">
    <source>
        <dbReference type="ARBA" id="ARBA00007647"/>
    </source>
</evidence>
<keyword evidence="3 8" id="KW-0328">Glycosyltransferase</keyword>
<comment type="caution">
    <text evidence="9">The sequence shown here is derived from an EMBL/GenBank/DDBJ whole genome shotgun (WGS) entry which is preliminary data.</text>
</comment>
<comment type="similarity">
    <text evidence="2 8">Belongs to the glycosyltransferase 92 family.</text>
</comment>
<dbReference type="PANTHER" id="PTHR21461">
    <property type="entry name" value="GLYCOSYLTRANSFERASE FAMILY 92 PROTEIN"/>
    <property type="match status" value="1"/>
</dbReference>
<evidence type="ECO:0000256" key="8">
    <source>
        <dbReference type="RuleBase" id="RU366017"/>
    </source>
</evidence>
<dbReference type="GO" id="GO:0016757">
    <property type="term" value="F:glycosyltransferase activity"/>
    <property type="evidence" value="ECO:0007669"/>
    <property type="project" value="UniProtKB-UniRule"/>
</dbReference>
<accession>A0AAW1UYL6</accession>
<dbReference type="AlphaFoldDB" id="A0AAW1UYL6"/>
<name>A0AAW1UYL6_9CUCU</name>